<dbReference type="AlphaFoldDB" id="A0A484TEQ1"/>
<proteinExistence type="predicted"/>
<organism evidence="2">
    <name type="scientific">plant metagenome</name>
    <dbReference type="NCBI Taxonomy" id="1297885"/>
    <lineage>
        <taxon>unclassified sequences</taxon>
        <taxon>metagenomes</taxon>
        <taxon>organismal metagenomes</taxon>
    </lineage>
</organism>
<name>A0A484TEQ1_9ZZZZ</name>
<evidence type="ECO:0000313" key="3">
    <source>
        <dbReference type="EMBL" id="VFR88102.1"/>
    </source>
</evidence>
<evidence type="ECO:0000313" key="2">
    <source>
        <dbReference type="EMBL" id="VFR73368.1"/>
    </source>
</evidence>
<dbReference type="InterPro" id="IPR021505">
    <property type="entry name" value="Phage_B3_Orf6"/>
</dbReference>
<evidence type="ECO:0000313" key="1">
    <source>
        <dbReference type="EMBL" id="VFR54773.1"/>
    </source>
</evidence>
<dbReference type="EMBL" id="CAADIK010000035">
    <property type="protein sequence ID" value="VFR73368.1"/>
    <property type="molecule type" value="Genomic_DNA"/>
</dbReference>
<sequence>MEHQNIPAGYRRRADGTLVPESMVAPIDKLRDQTIMALIDQAEVKSADLARFKAQAFSDIEAFVATSLEEYQVKAGGKKGNLTLITFDGNYKIVRHIAGRLVFDERLQAAKELLDEFFRERMEGLEIDYDDIRLLVNHVFRVDQEGKINVGEVLGLRRIPITHKKWQLAMQAISDSVMVAGTKPYVRFYRRKGDSDQYEPISLDIAAV</sequence>
<dbReference type="EMBL" id="CAADIP010000023">
    <property type="protein sequence ID" value="VFR88102.1"/>
    <property type="molecule type" value="Genomic_DNA"/>
</dbReference>
<dbReference type="EMBL" id="CAADIZ010000027">
    <property type="protein sequence ID" value="VFS24022.1"/>
    <property type="molecule type" value="Genomic_DNA"/>
</dbReference>
<dbReference type="Pfam" id="PF11363">
    <property type="entry name" value="DUF3164"/>
    <property type="match status" value="1"/>
</dbReference>
<protein>
    <submittedName>
        <fullName evidence="2">Phage protein</fullName>
    </submittedName>
</protein>
<dbReference type="EMBL" id="CAADII010000037">
    <property type="protein sequence ID" value="VFR54773.1"/>
    <property type="molecule type" value="Genomic_DNA"/>
</dbReference>
<gene>
    <name evidence="1" type="ORF">BRI6_1092</name>
    <name evidence="2" type="ORF">BRI9_1146</name>
    <name evidence="3" type="ORF">IVO3_1143</name>
    <name evidence="4" type="ORF">RAN7_1082</name>
</gene>
<reference evidence="2" key="1">
    <citation type="submission" date="2019-03" db="EMBL/GenBank/DDBJ databases">
        <authorList>
            <person name="Danneels B."/>
        </authorList>
    </citation>
    <scope>NUCLEOTIDE SEQUENCE</scope>
</reference>
<accession>A0A484TEQ1</accession>
<evidence type="ECO:0000313" key="4">
    <source>
        <dbReference type="EMBL" id="VFS24022.1"/>
    </source>
</evidence>